<dbReference type="SUPFAM" id="SSF53448">
    <property type="entry name" value="Nucleotide-diphospho-sugar transferases"/>
    <property type="match status" value="1"/>
</dbReference>
<dbReference type="PANTHER" id="PTHR22916">
    <property type="entry name" value="GLYCOSYLTRANSFERASE"/>
    <property type="match status" value="1"/>
</dbReference>
<dbReference type="EC" id="2.4.-.-" evidence="2"/>
<protein>
    <submittedName>
        <fullName evidence="2">Glycosyltransferase</fullName>
        <ecNumber evidence="2">2.4.-.-</ecNumber>
    </submittedName>
</protein>
<dbReference type="InterPro" id="IPR029044">
    <property type="entry name" value="Nucleotide-diphossugar_trans"/>
</dbReference>
<dbReference type="Proteomes" id="UP001058602">
    <property type="component" value="Chromosome 2"/>
</dbReference>
<dbReference type="InterPro" id="IPR001173">
    <property type="entry name" value="Glyco_trans_2-like"/>
</dbReference>
<sequence length="335" mass="39101">MESLIALDCVGQYEVLMVDDCGQDSSLLVAERYIEKYPDIFKLIQHDANKGISAARNSGLTQTESPYVMFVDSDDWLSEGAIKPLLNTLANSSPDFLFFDFTREWQSRREDMPFLKDMDEPKPISNELYFSFLQKVPVTPWGKVLKTDTAKKFCFTEGIIFEDVAIIPLMILKSKSKLYYPGIRYHYRQREGSIMAERRGEIESLFKAYSILLSNLDEVSDHNIRQDLLFILLRDWLINVRVAYREKKYKKSMSLLDEGILFFNISNRHWIKSDHLIRHLSSTSFWSKLKIKLILSLIKKKPFKLFFLMHINYLSINWKNTKTLINIQSITSSGS</sequence>
<evidence type="ECO:0000313" key="3">
    <source>
        <dbReference type="Proteomes" id="UP001058602"/>
    </source>
</evidence>
<keyword evidence="3" id="KW-1185">Reference proteome</keyword>
<keyword evidence="2" id="KW-0808">Transferase</keyword>
<dbReference type="EMBL" id="CP102097">
    <property type="protein sequence ID" value="UUM32886.1"/>
    <property type="molecule type" value="Genomic_DNA"/>
</dbReference>
<keyword evidence="2" id="KW-0328">Glycosyltransferase</keyword>
<dbReference type="GO" id="GO:0016757">
    <property type="term" value="F:glycosyltransferase activity"/>
    <property type="evidence" value="ECO:0007669"/>
    <property type="project" value="UniProtKB-KW"/>
</dbReference>
<evidence type="ECO:0000259" key="1">
    <source>
        <dbReference type="Pfam" id="PF00535"/>
    </source>
</evidence>
<evidence type="ECO:0000313" key="2">
    <source>
        <dbReference type="EMBL" id="UUM32886.1"/>
    </source>
</evidence>
<dbReference type="Gene3D" id="3.90.550.10">
    <property type="entry name" value="Spore Coat Polysaccharide Biosynthesis Protein SpsA, Chain A"/>
    <property type="match status" value="1"/>
</dbReference>
<reference evidence="2" key="1">
    <citation type="submission" date="2022-07" db="EMBL/GenBank/DDBJ databases">
        <title>Complete genome of Vibrio japonicus strain JCM 31412T and phylogenomic assessment of the Nereis clade of the genus Vibrio.</title>
        <authorList>
            <person name="Shlafstein M.D."/>
            <person name="Emsley S.A."/>
            <person name="Ushijima B."/>
            <person name="Videau P."/>
            <person name="Saw J.H."/>
        </authorList>
    </citation>
    <scope>NUCLEOTIDE SEQUENCE</scope>
    <source>
        <strain evidence="2">JCM 31412</strain>
    </source>
</reference>
<dbReference type="CDD" id="cd00761">
    <property type="entry name" value="Glyco_tranf_GTA_type"/>
    <property type="match status" value="1"/>
</dbReference>
<proteinExistence type="predicted"/>
<gene>
    <name evidence="2" type="ORF">NP165_15100</name>
</gene>
<name>A0ABY5LPT7_9VIBR</name>
<feature type="domain" description="Glycosyltransferase 2-like" evidence="1">
    <location>
        <begin position="3"/>
        <end position="109"/>
    </location>
</feature>
<dbReference type="Pfam" id="PF00535">
    <property type="entry name" value="Glycos_transf_2"/>
    <property type="match status" value="1"/>
</dbReference>
<dbReference type="PANTHER" id="PTHR22916:SF3">
    <property type="entry name" value="UDP-GLCNAC:BETAGAL BETA-1,3-N-ACETYLGLUCOSAMINYLTRANSFERASE-LIKE PROTEIN 1"/>
    <property type="match status" value="1"/>
</dbReference>
<dbReference type="RefSeq" id="WP_257086587.1">
    <property type="nucleotide sequence ID" value="NZ_CP102097.1"/>
</dbReference>
<accession>A0ABY5LPT7</accession>
<organism evidence="2 3">
    <name type="scientific">Vibrio japonicus</name>
    <dbReference type="NCBI Taxonomy" id="1824638"/>
    <lineage>
        <taxon>Bacteria</taxon>
        <taxon>Pseudomonadati</taxon>
        <taxon>Pseudomonadota</taxon>
        <taxon>Gammaproteobacteria</taxon>
        <taxon>Vibrionales</taxon>
        <taxon>Vibrionaceae</taxon>
        <taxon>Vibrio</taxon>
    </lineage>
</organism>